<dbReference type="OrthoDB" id="10355645at2759"/>
<organism evidence="1 2">
    <name type="scientific">Triparma strigata</name>
    <dbReference type="NCBI Taxonomy" id="1606541"/>
    <lineage>
        <taxon>Eukaryota</taxon>
        <taxon>Sar</taxon>
        <taxon>Stramenopiles</taxon>
        <taxon>Ochrophyta</taxon>
        <taxon>Bolidophyceae</taxon>
        <taxon>Parmales</taxon>
        <taxon>Triparmaceae</taxon>
        <taxon>Triparma</taxon>
    </lineage>
</organism>
<evidence type="ECO:0000313" key="1">
    <source>
        <dbReference type="EMBL" id="GMH85929.1"/>
    </source>
</evidence>
<reference evidence="2" key="1">
    <citation type="journal article" date="2023" name="Commun. Biol.">
        <title>Genome analysis of Parmales, the sister group of diatoms, reveals the evolutionary specialization of diatoms from phago-mixotrophs to photoautotrophs.</title>
        <authorList>
            <person name="Ban H."/>
            <person name="Sato S."/>
            <person name="Yoshikawa S."/>
            <person name="Yamada K."/>
            <person name="Nakamura Y."/>
            <person name="Ichinomiya M."/>
            <person name="Sato N."/>
            <person name="Blanc-Mathieu R."/>
            <person name="Endo H."/>
            <person name="Kuwata A."/>
            <person name="Ogata H."/>
        </authorList>
    </citation>
    <scope>NUCLEOTIDE SEQUENCE [LARGE SCALE GENOMIC DNA]</scope>
    <source>
        <strain evidence="2">NIES 3701</strain>
    </source>
</reference>
<dbReference type="EMBL" id="BRXY01000309">
    <property type="protein sequence ID" value="GMH85929.1"/>
    <property type="molecule type" value="Genomic_DNA"/>
</dbReference>
<comment type="caution">
    <text evidence="1">The sequence shown here is derived from an EMBL/GenBank/DDBJ whole genome shotgun (WGS) entry which is preliminary data.</text>
</comment>
<name>A0A9W7BFP1_9STRA</name>
<protein>
    <submittedName>
        <fullName evidence="1">Uncharacterized protein</fullName>
    </submittedName>
</protein>
<dbReference type="Proteomes" id="UP001165085">
    <property type="component" value="Unassembled WGS sequence"/>
</dbReference>
<dbReference type="AlphaFoldDB" id="A0A9W7BFP1"/>
<proteinExistence type="predicted"/>
<sequence length="183" mass="20002">MMFASAAARSTSRVCALGAGRGIANLKSVRFLSSAVADSTVTTSSTADIQSFFNEYVKTFTAGDVEYLSTEFYRAPVKGSLVTPDGMCMRIELETPDDVAGIFHAKYEEMKIRGYEGKSIMEPVTVVPMTSSTVLVQSKGIRYKGTGDEILEHINANYIAEKFDDVGFRFTGVFAEVELPDEE</sequence>
<evidence type="ECO:0000313" key="2">
    <source>
        <dbReference type="Proteomes" id="UP001165085"/>
    </source>
</evidence>
<accession>A0A9W7BFP1</accession>
<keyword evidence="2" id="KW-1185">Reference proteome</keyword>
<gene>
    <name evidence="1" type="ORF">TrST_g9947</name>
</gene>